<evidence type="ECO:0000313" key="3">
    <source>
        <dbReference type="Proteomes" id="UP000748756"/>
    </source>
</evidence>
<evidence type="ECO:0000313" key="2">
    <source>
        <dbReference type="EMBL" id="KAF9150114.1"/>
    </source>
</evidence>
<feature type="compositionally biased region" description="Acidic residues" evidence="1">
    <location>
        <begin position="159"/>
        <end position="186"/>
    </location>
</feature>
<name>A0A9P5S0Y6_9FUNG</name>
<feature type="compositionally biased region" description="Polar residues" evidence="1">
    <location>
        <begin position="296"/>
        <end position="313"/>
    </location>
</feature>
<reference evidence="2" key="1">
    <citation type="journal article" date="2020" name="Fungal Divers.">
        <title>Resolving the Mortierellaceae phylogeny through synthesis of multi-gene phylogenetics and phylogenomics.</title>
        <authorList>
            <person name="Vandepol N."/>
            <person name="Liber J."/>
            <person name="Desiro A."/>
            <person name="Na H."/>
            <person name="Kennedy M."/>
            <person name="Barry K."/>
            <person name="Grigoriev I.V."/>
            <person name="Miller A.N."/>
            <person name="O'Donnell K."/>
            <person name="Stajich J.E."/>
            <person name="Bonito G."/>
        </authorList>
    </citation>
    <scope>NUCLEOTIDE SEQUENCE</scope>
    <source>
        <strain evidence="2">NRRL 6426</strain>
    </source>
</reference>
<dbReference type="EMBL" id="JAAAUQ010000452">
    <property type="protein sequence ID" value="KAF9150114.1"/>
    <property type="molecule type" value="Genomic_DNA"/>
</dbReference>
<feature type="compositionally biased region" description="Basic and acidic residues" evidence="1">
    <location>
        <begin position="197"/>
        <end position="207"/>
    </location>
</feature>
<keyword evidence="3" id="KW-1185">Reference proteome</keyword>
<proteinExistence type="predicted"/>
<dbReference type="OrthoDB" id="2438738at2759"/>
<sequence length="365" mass="42665">MPLSRRQQQQQRHQNLESESDHDQDKPFNESPPDPRLISQKLLQWQEHQEHKKRQEEQRQMQAFRIKKFSDSNTDLDYRPLVTSVFKEGFQEHWGDPIVEHQREEGWEEEDGQQQNPRRSNIQQDDRDIDVTGSSHEPNSNNLWKEQRQRQQQLAQEQDMMETDSVMETDKIDDCDDEGDGDEEMDPYTRLQRARKAKEDAMKDYQKAGRNLQRAQEREEAIMFEYETELIEVEVGSSVSQQHHRHRRHGHELEHHQQCLSSPLAQHQQRQQQMEERERNSSPTTTAAAAAAAATFQAQDDNNNEAMANSQIVPQVGDTPSVMSETPHAASSVTYGDDNYDSRESGPESDEEWEPRPESEPERGQ</sequence>
<gene>
    <name evidence="2" type="ORF">BG015_008078</name>
</gene>
<feature type="compositionally biased region" description="Polar residues" evidence="1">
    <location>
        <begin position="321"/>
        <end position="334"/>
    </location>
</feature>
<protein>
    <submittedName>
        <fullName evidence="2">Uncharacterized protein</fullName>
    </submittedName>
</protein>
<feature type="compositionally biased region" description="Basic and acidic residues" evidence="1">
    <location>
        <begin position="14"/>
        <end position="28"/>
    </location>
</feature>
<feature type="region of interest" description="Disordered" evidence="1">
    <location>
        <begin position="96"/>
        <end position="215"/>
    </location>
</feature>
<feature type="compositionally biased region" description="Basic and acidic residues" evidence="1">
    <location>
        <begin position="354"/>
        <end position="365"/>
    </location>
</feature>
<dbReference type="Proteomes" id="UP000748756">
    <property type="component" value="Unassembled WGS sequence"/>
</dbReference>
<feature type="region of interest" description="Disordered" evidence="1">
    <location>
        <begin position="1"/>
        <end position="75"/>
    </location>
</feature>
<feature type="compositionally biased region" description="Low complexity" evidence="1">
    <location>
        <begin position="1"/>
        <end position="13"/>
    </location>
</feature>
<feature type="compositionally biased region" description="Basic and acidic residues" evidence="1">
    <location>
        <begin position="47"/>
        <end position="59"/>
    </location>
</feature>
<accession>A0A9P5S0Y6</accession>
<comment type="caution">
    <text evidence="2">The sequence shown here is derived from an EMBL/GenBank/DDBJ whole genome shotgun (WGS) entry which is preliminary data.</text>
</comment>
<evidence type="ECO:0000256" key="1">
    <source>
        <dbReference type="SAM" id="MobiDB-lite"/>
    </source>
</evidence>
<organism evidence="2 3">
    <name type="scientific">Linnemannia schmuckeri</name>
    <dbReference type="NCBI Taxonomy" id="64567"/>
    <lineage>
        <taxon>Eukaryota</taxon>
        <taxon>Fungi</taxon>
        <taxon>Fungi incertae sedis</taxon>
        <taxon>Mucoromycota</taxon>
        <taxon>Mortierellomycotina</taxon>
        <taxon>Mortierellomycetes</taxon>
        <taxon>Mortierellales</taxon>
        <taxon>Mortierellaceae</taxon>
        <taxon>Linnemannia</taxon>
    </lineage>
</organism>
<feature type="compositionally biased region" description="Low complexity" evidence="1">
    <location>
        <begin position="284"/>
        <end position="295"/>
    </location>
</feature>
<dbReference type="AlphaFoldDB" id="A0A9P5S0Y6"/>
<feature type="region of interest" description="Disordered" evidence="1">
    <location>
        <begin position="236"/>
        <end position="365"/>
    </location>
</feature>
<feature type="compositionally biased region" description="Basic and acidic residues" evidence="1">
    <location>
        <begin position="96"/>
        <end position="105"/>
    </location>
</feature>
<feature type="compositionally biased region" description="Polar residues" evidence="1">
    <location>
        <begin position="132"/>
        <end position="144"/>
    </location>
</feature>